<organism evidence="1 2">
    <name type="scientific">Eumeta variegata</name>
    <name type="common">Bagworm moth</name>
    <name type="synonym">Eumeta japonica</name>
    <dbReference type="NCBI Taxonomy" id="151549"/>
    <lineage>
        <taxon>Eukaryota</taxon>
        <taxon>Metazoa</taxon>
        <taxon>Ecdysozoa</taxon>
        <taxon>Arthropoda</taxon>
        <taxon>Hexapoda</taxon>
        <taxon>Insecta</taxon>
        <taxon>Pterygota</taxon>
        <taxon>Neoptera</taxon>
        <taxon>Endopterygota</taxon>
        <taxon>Lepidoptera</taxon>
        <taxon>Glossata</taxon>
        <taxon>Ditrysia</taxon>
        <taxon>Tineoidea</taxon>
        <taxon>Psychidae</taxon>
        <taxon>Oiketicinae</taxon>
        <taxon>Eumeta</taxon>
    </lineage>
</organism>
<protein>
    <submittedName>
        <fullName evidence="1">Uncharacterized protein</fullName>
    </submittedName>
</protein>
<keyword evidence="2" id="KW-1185">Reference proteome</keyword>
<proteinExistence type="predicted"/>
<dbReference type="AlphaFoldDB" id="A0A4C1ZUX9"/>
<reference evidence="1 2" key="1">
    <citation type="journal article" date="2019" name="Commun. Biol.">
        <title>The bagworm genome reveals a unique fibroin gene that provides high tensile strength.</title>
        <authorList>
            <person name="Kono N."/>
            <person name="Nakamura H."/>
            <person name="Ohtoshi R."/>
            <person name="Tomita M."/>
            <person name="Numata K."/>
            <person name="Arakawa K."/>
        </authorList>
    </citation>
    <scope>NUCLEOTIDE SEQUENCE [LARGE SCALE GENOMIC DNA]</scope>
</reference>
<evidence type="ECO:0000313" key="2">
    <source>
        <dbReference type="Proteomes" id="UP000299102"/>
    </source>
</evidence>
<name>A0A4C1ZUX9_EUMVA</name>
<dbReference type="EMBL" id="BGZK01002259">
    <property type="protein sequence ID" value="GBP92296.1"/>
    <property type="molecule type" value="Genomic_DNA"/>
</dbReference>
<gene>
    <name evidence="1" type="ORF">EVAR_103695_1</name>
</gene>
<dbReference type="Proteomes" id="UP000299102">
    <property type="component" value="Unassembled WGS sequence"/>
</dbReference>
<evidence type="ECO:0000313" key="1">
    <source>
        <dbReference type="EMBL" id="GBP92296.1"/>
    </source>
</evidence>
<comment type="caution">
    <text evidence="1">The sequence shown here is derived from an EMBL/GenBank/DDBJ whole genome shotgun (WGS) entry which is preliminary data.</text>
</comment>
<accession>A0A4C1ZUX9</accession>
<sequence length="113" mass="13364">MRIFSQQSFNKDPVLYFDRGRDLVHFARWPQPSVRIFSQQSFNKRPCTLLIDRGRDLRLRAGRNRRTGPGALARWPQPSVRIFSQQSFNKDPVLYLLTEDGTWCTLRAGRNRR</sequence>